<organism evidence="1 2">
    <name type="scientific">Vararia minispora EC-137</name>
    <dbReference type="NCBI Taxonomy" id="1314806"/>
    <lineage>
        <taxon>Eukaryota</taxon>
        <taxon>Fungi</taxon>
        <taxon>Dikarya</taxon>
        <taxon>Basidiomycota</taxon>
        <taxon>Agaricomycotina</taxon>
        <taxon>Agaricomycetes</taxon>
        <taxon>Russulales</taxon>
        <taxon>Lachnocladiaceae</taxon>
        <taxon>Vararia</taxon>
    </lineage>
</organism>
<dbReference type="Proteomes" id="UP000814128">
    <property type="component" value="Unassembled WGS sequence"/>
</dbReference>
<evidence type="ECO:0000313" key="1">
    <source>
        <dbReference type="EMBL" id="KAI0034823.1"/>
    </source>
</evidence>
<name>A0ACB8QTJ3_9AGAM</name>
<protein>
    <submittedName>
        <fullName evidence="1">Uncharacterized protein</fullName>
    </submittedName>
</protein>
<reference evidence="1" key="2">
    <citation type="journal article" date="2022" name="New Phytol.">
        <title>Evolutionary transition to the ectomycorrhizal habit in the genomes of a hyperdiverse lineage of mushroom-forming fungi.</title>
        <authorList>
            <person name="Looney B."/>
            <person name="Miyauchi S."/>
            <person name="Morin E."/>
            <person name="Drula E."/>
            <person name="Courty P.E."/>
            <person name="Kohler A."/>
            <person name="Kuo A."/>
            <person name="LaButti K."/>
            <person name="Pangilinan J."/>
            <person name="Lipzen A."/>
            <person name="Riley R."/>
            <person name="Andreopoulos W."/>
            <person name="He G."/>
            <person name="Johnson J."/>
            <person name="Nolan M."/>
            <person name="Tritt A."/>
            <person name="Barry K.W."/>
            <person name="Grigoriev I.V."/>
            <person name="Nagy L.G."/>
            <person name="Hibbett D."/>
            <person name="Henrissat B."/>
            <person name="Matheny P.B."/>
            <person name="Labbe J."/>
            <person name="Martin F.M."/>
        </authorList>
    </citation>
    <scope>NUCLEOTIDE SEQUENCE</scope>
    <source>
        <strain evidence="1">EC-137</strain>
    </source>
</reference>
<comment type="caution">
    <text evidence="1">The sequence shown here is derived from an EMBL/GenBank/DDBJ whole genome shotgun (WGS) entry which is preliminary data.</text>
</comment>
<sequence length="90" mass="10025">MSDDPAGLCCFICLTACYDVCAGVCLDFISIRHTFTQCFWPYREELEEERADEERRPLIAPDSKSADSGARDARVLSQPGQTSDMSVGRN</sequence>
<accession>A0ACB8QTJ3</accession>
<proteinExistence type="predicted"/>
<dbReference type="EMBL" id="MU273494">
    <property type="protein sequence ID" value="KAI0034823.1"/>
    <property type="molecule type" value="Genomic_DNA"/>
</dbReference>
<gene>
    <name evidence="1" type="ORF">K488DRAFT_83663</name>
</gene>
<keyword evidence="2" id="KW-1185">Reference proteome</keyword>
<reference evidence="1" key="1">
    <citation type="submission" date="2021-02" db="EMBL/GenBank/DDBJ databases">
        <authorList>
            <consortium name="DOE Joint Genome Institute"/>
            <person name="Ahrendt S."/>
            <person name="Looney B.P."/>
            <person name="Miyauchi S."/>
            <person name="Morin E."/>
            <person name="Drula E."/>
            <person name="Courty P.E."/>
            <person name="Chicoki N."/>
            <person name="Fauchery L."/>
            <person name="Kohler A."/>
            <person name="Kuo A."/>
            <person name="Labutti K."/>
            <person name="Pangilinan J."/>
            <person name="Lipzen A."/>
            <person name="Riley R."/>
            <person name="Andreopoulos W."/>
            <person name="He G."/>
            <person name="Johnson J."/>
            <person name="Barry K.W."/>
            <person name="Grigoriev I.V."/>
            <person name="Nagy L."/>
            <person name="Hibbett D."/>
            <person name="Henrissat B."/>
            <person name="Matheny P.B."/>
            <person name="Labbe J."/>
            <person name="Martin F."/>
        </authorList>
    </citation>
    <scope>NUCLEOTIDE SEQUENCE</scope>
    <source>
        <strain evidence="1">EC-137</strain>
    </source>
</reference>
<evidence type="ECO:0000313" key="2">
    <source>
        <dbReference type="Proteomes" id="UP000814128"/>
    </source>
</evidence>